<organism evidence="1 2">
    <name type="scientific">Trichinella murrelli</name>
    <dbReference type="NCBI Taxonomy" id="144512"/>
    <lineage>
        <taxon>Eukaryota</taxon>
        <taxon>Metazoa</taxon>
        <taxon>Ecdysozoa</taxon>
        <taxon>Nematoda</taxon>
        <taxon>Enoplea</taxon>
        <taxon>Dorylaimia</taxon>
        <taxon>Trichinellida</taxon>
        <taxon>Trichinellidae</taxon>
        <taxon>Trichinella</taxon>
    </lineage>
</organism>
<comment type="caution">
    <text evidence="1">The sequence shown here is derived from an EMBL/GenBank/DDBJ whole genome shotgun (WGS) entry which is preliminary data.</text>
</comment>
<dbReference type="EMBL" id="JYDJ01000098">
    <property type="protein sequence ID" value="KRX44356.1"/>
    <property type="molecule type" value="Genomic_DNA"/>
</dbReference>
<dbReference type="AlphaFoldDB" id="A0A0V0TZA3"/>
<protein>
    <submittedName>
        <fullName evidence="1">Uncharacterized protein</fullName>
    </submittedName>
</protein>
<keyword evidence="2" id="KW-1185">Reference proteome</keyword>
<reference evidence="1 2" key="1">
    <citation type="submission" date="2015-01" db="EMBL/GenBank/DDBJ databases">
        <title>Evolution of Trichinella species and genotypes.</title>
        <authorList>
            <person name="Korhonen P.K."/>
            <person name="Edoardo P."/>
            <person name="Giuseppe L.R."/>
            <person name="Gasser R.B."/>
        </authorList>
    </citation>
    <scope>NUCLEOTIDE SEQUENCE [LARGE SCALE GENOMIC DNA]</scope>
    <source>
        <strain evidence="1">ISS417</strain>
    </source>
</reference>
<sequence>MDKHLSDSTNQNTACKHPQGCVSDESKYMILVRLEKLYQCHGKFQQSSGQQLVIDQ</sequence>
<evidence type="ECO:0000313" key="1">
    <source>
        <dbReference type="EMBL" id="KRX44356.1"/>
    </source>
</evidence>
<gene>
    <name evidence="1" type="ORF">T05_13504</name>
</gene>
<proteinExistence type="predicted"/>
<dbReference type="OrthoDB" id="10271019at2759"/>
<accession>A0A0V0TZA3</accession>
<dbReference type="Proteomes" id="UP000055048">
    <property type="component" value="Unassembled WGS sequence"/>
</dbReference>
<evidence type="ECO:0000313" key="2">
    <source>
        <dbReference type="Proteomes" id="UP000055048"/>
    </source>
</evidence>
<name>A0A0V0TZA3_9BILA</name>